<comment type="caution">
    <text evidence="1">The sequence shown here is derived from an EMBL/GenBank/DDBJ whole genome shotgun (WGS) entry which is preliminary data.</text>
</comment>
<accession>A0A9P3LT40</accession>
<protein>
    <recommendedName>
        <fullName evidence="3">F-box domain-containing protein</fullName>
    </recommendedName>
</protein>
<dbReference type="InterPro" id="IPR032675">
    <property type="entry name" value="LRR_dom_sf"/>
</dbReference>
<name>A0A9P3LT40_9FUNG</name>
<organism evidence="1 2">
    <name type="scientific">Entomortierella parvispora</name>
    <dbReference type="NCBI Taxonomy" id="205924"/>
    <lineage>
        <taxon>Eukaryota</taxon>
        <taxon>Fungi</taxon>
        <taxon>Fungi incertae sedis</taxon>
        <taxon>Mucoromycota</taxon>
        <taxon>Mortierellomycotina</taxon>
        <taxon>Mortierellomycetes</taxon>
        <taxon>Mortierellales</taxon>
        <taxon>Mortierellaceae</taxon>
        <taxon>Entomortierella</taxon>
    </lineage>
</organism>
<dbReference type="Proteomes" id="UP000827284">
    <property type="component" value="Unassembled WGS sequence"/>
</dbReference>
<dbReference type="EMBL" id="BQFW01000002">
    <property type="protein sequence ID" value="GJJ69686.1"/>
    <property type="molecule type" value="Genomic_DNA"/>
</dbReference>
<dbReference type="OrthoDB" id="3241014at2759"/>
<evidence type="ECO:0008006" key="3">
    <source>
        <dbReference type="Google" id="ProtNLM"/>
    </source>
</evidence>
<gene>
    <name evidence="1" type="ORF">EMPS_02034</name>
</gene>
<dbReference type="SUPFAM" id="SSF52047">
    <property type="entry name" value="RNI-like"/>
    <property type="match status" value="1"/>
</dbReference>
<dbReference type="Gene3D" id="3.80.10.10">
    <property type="entry name" value="Ribonuclease Inhibitor"/>
    <property type="match status" value="1"/>
</dbReference>
<evidence type="ECO:0000313" key="2">
    <source>
        <dbReference type="Proteomes" id="UP000827284"/>
    </source>
</evidence>
<reference evidence="1" key="2">
    <citation type="journal article" date="2022" name="Microbiol. Resour. Announc.">
        <title>Whole-Genome Sequence of Entomortierella parvispora E1425, a Mucoromycotan Fungus Associated with Burkholderiaceae-Related Endosymbiotic Bacteria.</title>
        <authorList>
            <person name="Herlambang A."/>
            <person name="Guo Y."/>
            <person name="Takashima Y."/>
            <person name="Narisawa K."/>
            <person name="Ohta H."/>
            <person name="Nishizawa T."/>
        </authorList>
    </citation>
    <scope>NUCLEOTIDE SEQUENCE</scope>
    <source>
        <strain evidence="1">E1425</strain>
    </source>
</reference>
<dbReference type="AlphaFoldDB" id="A0A9P3LT40"/>
<keyword evidence="2" id="KW-1185">Reference proteome</keyword>
<proteinExistence type="predicted"/>
<sequence>MSTASINQLATKLAFRNLQSQPWHQLQRLELSYGLSDCQIAQILNVCGPLRVVSVMQASFWYRSLAALERHAQTLEGLRVYDGDMSSWMGQWILVTFPKLTHLKLGRVFAHEIVTGRGAEEARKHRVAEDIEDDIFYRQQEVEQDEDEMVDELNEIMVRFAASRDLQRVKPWVCLNLIQLTLFISFPTVASSQWDEQVFQQISKLDRLESLNLGQSVHIRDHSLHGGFYTRGLDLRIQSGLTLLAPLKNLVTLKFSGTQQELDEQDLMWIMDQWSTLKEMSRDLHYKKGKREALLRLVEARSIEPLVQAFEFEDENGEGEEELRSLKWVAPEDDEDRTPNRLAFKSLQCRPWQQLQQLYLSDNLSDSQVAQILDACGPLRIVTVKEASFWYRSLAALEKHSQTLEELRVFHGDLRSWMCQWIMASFPKLTCLKLGSVFAHEMVVGDGAEKARADQLAQDARDDISYRELEIRSGDDEMVDELNEIMARFAASRDLQRVKPWVCLNLVRLTMFIAFPSGQEATDWDKQVFQQISKLRHLEHLNFGQSVFFCEDRIHSGIRVRSLQLKIQFGLTLLAPIRNMVTLKFVGASARQQLDEQDLRWILDQWPNLKELNHGLHNDLHVRFELEKLIEERGVRLRRENYVYGYESD</sequence>
<reference evidence="1" key="1">
    <citation type="submission" date="2021-11" db="EMBL/GenBank/DDBJ databases">
        <authorList>
            <person name="Herlambang A."/>
            <person name="Guo Y."/>
            <person name="Takashima Y."/>
            <person name="Nishizawa T."/>
        </authorList>
    </citation>
    <scope>NUCLEOTIDE SEQUENCE</scope>
    <source>
        <strain evidence="1">E1425</strain>
    </source>
</reference>
<evidence type="ECO:0000313" key="1">
    <source>
        <dbReference type="EMBL" id="GJJ69686.1"/>
    </source>
</evidence>